<reference evidence="3" key="1">
    <citation type="submission" date="2024-05" db="EMBL/GenBank/DDBJ databases">
        <title>Pontimicrobium maritimus sp. nov., isolated form sea water.</title>
        <authorList>
            <person name="Muhammad N."/>
            <person name="Vuong T.Q."/>
            <person name="Han H.L."/>
            <person name="Kim S.-G."/>
        </authorList>
    </citation>
    <scope>NUCLEOTIDE SEQUENCE</scope>
    <source>
        <strain evidence="3">SW4</strain>
    </source>
</reference>
<sequence length="286" mass="32607">MKKIHFTTFLVLSTTLVFAQKDFSPRFSNKGDKIAFYSYRNNGEPEIFVINADGKNLKQITPSDGKWAIEPRWSPDDESIGFSMGENMGSLKVNTFNIKNKETMMLPLKKEMTGTQFISSWTQQGLEFALKDKDGLKYYNYNFAHNNTAPIKIQGFEKYSLVTSNNNDYRILSVEDESKKGAWLLGMDGTTKKLTNLVARNIVFSKKNKMIFFEATQNGNIDIYSVRLSGKNLKRITTHESSDYMPSIDPTGKFLVFSSGRSEKSFFLYKKNLKTGQITQITGNEK</sequence>
<dbReference type="Gene3D" id="2.120.10.30">
    <property type="entry name" value="TolB, C-terminal domain"/>
    <property type="match status" value="2"/>
</dbReference>
<evidence type="ECO:0000256" key="1">
    <source>
        <dbReference type="ARBA" id="ARBA00009820"/>
    </source>
</evidence>
<evidence type="ECO:0000313" key="3">
    <source>
        <dbReference type="EMBL" id="XBG62116.1"/>
    </source>
</evidence>
<evidence type="ECO:0008006" key="4">
    <source>
        <dbReference type="Google" id="ProtNLM"/>
    </source>
</evidence>
<organism evidence="3">
    <name type="scientific">Pontimicrobium sp. SW4</name>
    <dbReference type="NCBI Taxonomy" id="3153519"/>
    <lineage>
        <taxon>Bacteria</taxon>
        <taxon>Pseudomonadati</taxon>
        <taxon>Bacteroidota</taxon>
        <taxon>Flavobacteriia</taxon>
        <taxon>Flavobacteriales</taxon>
        <taxon>Flavobacteriaceae</taxon>
        <taxon>Pontimicrobium</taxon>
    </lineage>
</organism>
<name>A0AAU7BVJ4_9FLAO</name>
<protein>
    <recommendedName>
        <fullName evidence="4">DUF5050 domain-containing protein</fullName>
    </recommendedName>
</protein>
<dbReference type="Pfam" id="PF07676">
    <property type="entry name" value="PD40"/>
    <property type="match status" value="3"/>
</dbReference>
<keyword evidence="2" id="KW-0732">Signal</keyword>
<dbReference type="RefSeq" id="WP_347925113.1">
    <property type="nucleotide sequence ID" value="NZ_CP157199.1"/>
</dbReference>
<proteinExistence type="inferred from homology"/>
<accession>A0AAU7BVJ4</accession>
<comment type="similarity">
    <text evidence="1">Belongs to the TolB family.</text>
</comment>
<dbReference type="AlphaFoldDB" id="A0AAU7BVJ4"/>
<dbReference type="EMBL" id="CP157199">
    <property type="protein sequence ID" value="XBG62116.1"/>
    <property type="molecule type" value="Genomic_DNA"/>
</dbReference>
<gene>
    <name evidence="3" type="ORF">ABGB03_04265</name>
</gene>
<feature type="signal peptide" evidence="2">
    <location>
        <begin position="1"/>
        <end position="19"/>
    </location>
</feature>
<dbReference type="PANTHER" id="PTHR36842">
    <property type="entry name" value="PROTEIN TOLB HOMOLOG"/>
    <property type="match status" value="1"/>
</dbReference>
<dbReference type="InterPro" id="IPR011659">
    <property type="entry name" value="WD40"/>
</dbReference>
<dbReference type="InterPro" id="IPR011042">
    <property type="entry name" value="6-blade_b-propeller_TolB-like"/>
</dbReference>
<dbReference type="SUPFAM" id="SSF69304">
    <property type="entry name" value="Tricorn protease N-terminal domain"/>
    <property type="match status" value="1"/>
</dbReference>
<feature type="chain" id="PRO_5043672075" description="DUF5050 domain-containing protein" evidence="2">
    <location>
        <begin position="20"/>
        <end position="286"/>
    </location>
</feature>
<dbReference type="PANTHER" id="PTHR36842:SF1">
    <property type="entry name" value="PROTEIN TOLB"/>
    <property type="match status" value="1"/>
</dbReference>
<evidence type="ECO:0000256" key="2">
    <source>
        <dbReference type="SAM" id="SignalP"/>
    </source>
</evidence>